<evidence type="ECO:0000313" key="9">
    <source>
        <dbReference type="Proteomes" id="UP000054408"/>
    </source>
</evidence>
<feature type="compositionally biased region" description="Low complexity" evidence="5">
    <location>
        <begin position="1168"/>
        <end position="1181"/>
    </location>
</feature>
<dbReference type="PROSITE" id="PS50011">
    <property type="entry name" value="PROTEIN_KINASE_DOM"/>
    <property type="match status" value="2"/>
</dbReference>
<keyword evidence="9" id="KW-1185">Reference proteome</keyword>
<feature type="compositionally biased region" description="Basic residues" evidence="5">
    <location>
        <begin position="1296"/>
        <end position="1327"/>
    </location>
</feature>
<keyword evidence="2 4" id="KW-0547">Nucleotide-binding</keyword>
<name>A0A0L0DSC1_THETB</name>
<protein>
    <submittedName>
        <fullName evidence="8">TKL protein kinase</fullName>
    </submittedName>
</protein>
<dbReference type="GO" id="GO:0004674">
    <property type="term" value="F:protein serine/threonine kinase activity"/>
    <property type="evidence" value="ECO:0007669"/>
    <property type="project" value="UniProtKB-KW"/>
</dbReference>
<keyword evidence="8" id="KW-0418">Kinase</keyword>
<sequence>MKGGVGEHALIQAFNGRANATFTINPMLATFSGDRQVYSPWLNSLVGPDLIPLFFAAQGAKLRNVDNFVNVTHVWHELGFEDDALDIAKTASMGDDGAYYGIPILGDAELCMYNRRVVEDELGLAAPTTFSELKRLCAAVKATGRTCLAAQELPFVPPTVLFDFLFITMHGNSAYVDFFEGNISFTDPRVNNTLAEVLNLLELGYIEPNRAFEPPNHYLVADLASDDVVIGCGMESTRFFAVERGLNASDIVTFYWPTYDGLRGSRPVGEPTDATIGLLVNLGIPQSSAYKNEALEYLRYAGCRDVQAELLGKLGDAYPIRKSLQYLVGDSLAAKQATSSKVFRLNTFVGFGVARLGLRWSSAISEMLLAPTPAAANAAVVDNLESFEIDRQRLVHLQTLPPTTNIASGTYTTAIVVTLVSPMPDAVIYFTLFADEVPTTASTVYSGPISLGTTGTYHLKAFAQASGLKPSSLVTGVYSIQLASEKPANSLALILGIVLSLVALTVAAIAIIAYVLHKRRSIVYRLGSDDKLVIPASSVVLSVCVGEGSYGTVYRGRWRATDVAVKRTRQATLTPKRLRQFVDEASTLLRLRHPNVLIFMGVILDPPAIVTEFMDHGSLYDVLHKPNLVLDPSIIFKWAHNVAQGLEFLAAAGVVHGDVKSLNVLFDSSWSPKIADFGMSSIKADSGLVAVAAASATRPPTRFVSSHSRSFRHRASTVAPATGAPPATTTHISANRSLMSGAATADGIRFEVGTLFWAAPEVLIGGASAMSEASDTYAFAITLWEMATRSDLYPGENPLSVALEVIDGRRPDLTCVSSVFEPIVHLVPCLWSNEPSERLSLHATSELLESTYSLADVMYPKAPTHPSGLVVAVHLAIPGIAGHLLKDHEATAELISSFHQVVNTSLVATGAHIFRAMLGAVTVAFAKSSQLLPLARALEDIERVVGPVAVVAASGMITHGPSLYGTSEAGGEVIEKLRTTWASVFGLAYCGLDVSDYAENRPSSLWASAPVSSGFFVEAGLGAELAARGVPPPFTIVHEASESKDIYRIMRTTDFAKVAELSLAAKSLQLPSARTSTLDFGRGTGIYASASRLTSSPDAQGSIPRRAGNPARRSGAGANSVSVSISKSRSKSMAKSTSRPKSRGATRIVRGGSGQGLAALPPSPGLPPASASLQPPSLSPGTIGGAGMRTSDLLRPDSEPSILSRSMRGKRSKSHRHNPLRQTIDAELSVSREADTSLMDSSSASVPAGTIVTDTRLDVVTEQEEDEMTSSESCHQGASGDGRGDHKVQLEGRAGSKSKAKGRSKAKGKAKAKAKGRRKAKAKAKANRKVEGKAKAKGKGKGKGKAKVKGKAKGKAKKRRSDTGGSRAQRSLGSPSRKRRETKIRRVRRPRAEAATTCHGESSSSHPDSPSAHGTASTSATKHDERVHSGSSNLRLDSTALASSALALPLSALPMSGSSASAHVSPRLAPVLGVRGEKWICERKLMRELVLQEGPSVRGSCSQVVEAELDGAAVVVKVLLRQAMDLESLVRFARDSAAATTVAACSSVLAPLIHVCFDAPYIGLIGPHFQDGSLATVERVATTKIGRKPLRRELHTPKTAAGAPIRLDKDGAHTVIVDVLQALVELHERGMAHGSLRPSNIFLRVDDSGSVVCGASVTDFGLGGIKSSMGTMTVVPSVAYMSPDELRGSAASPESDMFVFGTLLYELVTGQTAFSGINALEVGHAILMGTRPALVDIFPLAVRDMIAACWADNPRLRPQASHLLADFKFRNVAMILLPVDGPK</sequence>
<feature type="compositionally biased region" description="Low complexity" evidence="5">
    <location>
        <begin position="1402"/>
        <end position="1411"/>
    </location>
</feature>
<keyword evidence="1" id="KW-0723">Serine/threonine-protein kinase</keyword>
<feature type="compositionally biased region" description="Basic residues" evidence="5">
    <location>
        <begin position="1335"/>
        <end position="1360"/>
    </location>
</feature>
<dbReference type="Pfam" id="PF07714">
    <property type="entry name" value="PK_Tyr_Ser-Thr"/>
    <property type="match status" value="3"/>
</dbReference>
<feature type="domain" description="Protein kinase" evidence="7">
    <location>
        <begin position="539"/>
        <end position="852"/>
    </location>
</feature>
<evidence type="ECO:0000256" key="3">
    <source>
        <dbReference type="ARBA" id="ARBA00022840"/>
    </source>
</evidence>
<feature type="compositionally biased region" description="Polar residues" evidence="5">
    <location>
        <begin position="1363"/>
        <end position="1374"/>
    </location>
</feature>
<dbReference type="InterPro" id="IPR000719">
    <property type="entry name" value="Prot_kinase_dom"/>
</dbReference>
<feature type="domain" description="Protein kinase" evidence="7">
    <location>
        <begin position="1487"/>
        <end position="1769"/>
    </location>
</feature>
<proteinExistence type="predicted"/>
<gene>
    <name evidence="8" type="ORF">AMSG_10706</name>
</gene>
<dbReference type="Gene3D" id="3.40.190.10">
    <property type="entry name" value="Periplasmic binding protein-like II"/>
    <property type="match status" value="1"/>
</dbReference>
<dbReference type="InterPro" id="IPR001245">
    <property type="entry name" value="Ser-Thr/Tyr_kinase_cat_dom"/>
</dbReference>
<feature type="compositionally biased region" description="Basic residues" evidence="5">
    <location>
        <begin position="1128"/>
        <end position="1144"/>
    </location>
</feature>
<dbReference type="OrthoDB" id="4062651at2759"/>
<dbReference type="PROSITE" id="PS00108">
    <property type="entry name" value="PROTEIN_KINASE_ST"/>
    <property type="match status" value="1"/>
</dbReference>
<dbReference type="Gene3D" id="3.30.200.20">
    <property type="entry name" value="Phosphorylase Kinase, domain 1"/>
    <property type="match status" value="1"/>
</dbReference>
<organism evidence="8 9">
    <name type="scientific">Thecamonas trahens ATCC 50062</name>
    <dbReference type="NCBI Taxonomy" id="461836"/>
    <lineage>
        <taxon>Eukaryota</taxon>
        <taxon>Apusozoa</taxon>
        <taxon>Apusomonadida</taxon>
        <taxon>Apusomonadidae</taxon>
        <taxon>Thecamonas</taxon>
    </lineage>
</organism>
<dbReference type="PANTHER" id="PTHR44329">
    <property type="entry name" value="SERINE/THREONINE-PROTEIN KINASE TNNI3K-RELATED"/>
    <property type="match status" value="1"/>
</dbReference>
<dbReference type="GeneID" id="25568869"/>
<accession>A0A0L0DSC1</accession>
<keyword evidence="8" id="KW-0808">Transferase</keyword>
<dbReference type="Proteomes" id="UP000054408">
    <property type="component" value="Unassembled WGS sequence"/>
</dbReference>
<feature type="region of interest" description="Disordered" evidence="5">
    <location>
        <begin position="1091"/>
        <end position="1435"/>
    </location>
</feature>
<dbReference type="GO" id="GO:0005524">
    <property type="term" value="F:ATP binding"/>
    <property type="evidence" value="ECO:0007669"/>
    <property type="project" value="UniProtKB-UniRule"/>
</dbReference>
<evidence type="ECO:0000313" key="8">
    <source>
        <dbReference type="EMBL" id="KNC55107.1"/>
    </source>
</evidence>
<reference evidence="8 9" key="1">
    <citation type="submission" date="2010-05" db="EMBL/GenBank/DDBJ databases">
        <title>The Genome Sequence of Thecamonas trahens ATCC 50062.</title>
        <authorList>
            <consortium name="The Broad Institute Genome Sequencing Platform"/>
            <person name="Russ C."/>
            <person name="Cuomo C."/>
            <person name="Shea T."/>
            <person name="Young S.K."/>
            <person name="Zeng Q."/>
            <person name="Koehrsen M."/>
            <person name="Haas B."/>
            <person name="Borodovsky M."/>
            <person name="Guigo R."/>
            <person name="Alvarado L."/>
            <person name="Berlin A."/>
            <person name="Bochicchio J."/>
            <person name="Borenstein D."/>
            <person name="Chapman S."/>
            <person name="Chen Z."/>
            <person name="Freedman E."/>
            <person name="Gellesch M."/>
            <person name="Goldberg J."/>
            <person name="Griggs A."/>
            <person name="Gujja S."/>
            <person name="Heilman E."/>
            <person name="Heiman D."/>
            <person name="Hepburn T."/>
            <person name="Howarth C."/>
            <person name="Jen D."/>
            <person name="Larson L."/>
            <person name="Mehta T."/>
            <person name="Park D."/>
            <person name="Pearson M."/>
            <person name="Roberts A."/>
            <person name="Saif S."/>
            <person name="Shenoy N."/>
            <person name="Sisk P."/>
            <person name="Stolte C."/>
            <person name="Sykes S."/>
            <person name="Thomson T."/>
            <person name="Walk T."/>
            <person name="White J."/>
            <person name="Yandava C."/>
            <person name="Burger G."/>
            <person name="Gray M.W."/>
            <person name="Holland P.W.H."/>
            <person name="King N."/>
            <person name="Lang F.B.F."/>
            <person name="Roger A.J."/>
            <person name="Ruiz-Trillo I."/>
            <person name="Lander E."/>
            <person name="Nusbaum C."/>
        </authorList>
    </citation>
    <scope>NUCLEOTIDE SEQUENCE [LARGE SCALE GENOMIC DNA]</scope>
    <source>
        <strain evidence="8 9">ATCC 50062</strain>
    </source>
</reference>
<keyword evidence="6" id="KW-0812">Transmembrane</keyword>
<dbReference type="eggNOG" id="KOG0192">
    <property type="taxonomic scope" value="Eukaryota"/>
</dbReference>
<feature type="compositionally biased region" description="Basic residues" evidence="5">
    <location>
        <begin position="1376"/>
        <end position="1389"/>
    </location>
</feature>
<keyword evidence="6" id="KW-0472">Membrane</keyword>
<dbReference type="PROSITE" id="PS00107">
    <property type="entry name" value="PROTEIN_KINASE_ATP"/>
    <property type="match status" value="1"/>
</dbReference>
<feature type="binding site" evidence="4">
    <location>
        <position position="566"/>
    </location>
    <ligand>
        <name>ATP</name>
        <dbReference type="ChEBI" id="CHEBI:30616"/>
    </ligand>
</feature>
<evidence type="ECO:0000256" key="5">
    <source>
        <dbReference type="SAM" id="MobiDB-lite"/>
    </source>
</evidence>
<dbReference type="STRING" id="461836.A0A0L0DSC1"/>
<dbReference type="SUPFAM" id="SSF56112">
    <property type="entry name" value="Protein kinase-like (PK-like)"/>
    <property type="match status" value="2"/>
</dbReference>
<dbReference type="InterPro" id="IPR011009">
    <property type="entry name" value="Kinase-like_dom_sf"/>
</dbReference>
<evidence type="ECO:0000256" key="4">
    <source>
        <dbReference type="PROSITE-ProRule" id="PRU10141"/>
    </source>
</evidence>
<dbReference type="Gene3D" id="1.10.510.10">
    <property type="entry name" value="Transferase(Phosphotransferase) domain 1"/>
    <property type="match status" value="2"/>
</dbReference>
<feature type="compositionally biased region" description="Basic residues" evidence="5">
    <location>
        <begin position="1207"/>
        <end position="1219"/>
    </location>
</feature>
<keyword evidence="3 4" id="KW-0067">ATP-binding</keyword>
<dbReference type="InterPro" id="IPR051681">
    <property type="entry name" value="Ser/Thr_Kinases-Pseudokinases"/>
</dbReference>
<dbReference type="EMBL" id="GL349495">
    <property type="protein sequence ID" value="KNC55107.1"/>
    <property type="molecule type" value="Genomic_DNA"/>
</dbReference>
<dbReference type="RefSeq" id="XP_013753290.1">
    <property type="nucleotide sequence ID" value="XM_013897836.1"/>
</dbReference>
<dbReference type="InterPro" id="IPR017441">
    <property type="entry name" value="Protein_kinase_ATP_BS"/>
</dbReference>
<evidence type="ECO:0000256" key="6">
    <source>
        <dbReference type="SAM" id="Phobius"/>
    </source>
</evidence>
<dbReference type="InterPro" id="IPR008271">
    <property type="entry name" value="Ser/Thr_kinase_AS"/>
</dbReference>
<dbReference type="SMART" id="SM00220">
    <property type="entry name" value="S_TKc"/>
    <property type="match status" value="1"/>
</dbReference>
<dbReference type="InterPro" id="IPR059177">
    <property type="entry name" value="GH29D-like_dom"/>
</dbReference>
<dbReference type="SUPFAM" id="SSF53850">
    <property type="entry name" value="Periplasmic binding protein-like II"/>
    <property type="match status" value="1"/>
</dbReference>
<evidence type="ECO:0000256" key="1">
    <source>
        <dbReference type="ARBA" id="ARBA00022527"/>
    </source>
</evidence>
<feature type="transmembrane region" description="Helical" evidence="6">
    <location>
        <begin position="491"/>
        <end position="516"/>
    </location>
</feature>
<evidence type="ECO:0000259" key="7">
    <source>
        <dbReference type="PROSITE" id="PS50011"/>
    </source>
</evidence>
<keyword evidence="6" id="KW-1133">Transmembrane helix</keyword>
<dbReference type="Pfam" id="PF13290">
    <property type="entry name" value="CHB_HEX_C_1"/>
    <property type="match status" value="1"/>
</dbReference>
<dbReference type="PANTHER" id="PTHR44329:SF298">
    <property type="entry name" value="MIXED LINEAGE KINASE DOMAIN-LIKE PROTEIN"/>
    <property type="match status" value="1"/>
</dbReference>
<evidence type="ECO:0000256" key="2">
    <source>
        <dbReference type="ARBA" id="ARBA00022741"/>
    </source>
</evidence>